<feature type="region of interest" description="Disordered" evidence="1">
    <location>
        <begin position="56"/>
        <end position="83"/>
    </location>
</feature>
<dbReference type="EMBL" id="MAVT02000388">
    <property type="protein sequence ID" value="POS76267.1"/>
    <property type="molecule type" value="Genomic_DNA"/>
</dbReference>
<protein>
    <recommendedName>
        <fullName evidence="3">SET domain-containing protein</fullName>
    </recommendedName>
</protein>
<evidence type="ECO:0000256" key="2">
    <source>
        <dbReference type="SAM" id="SignalP"/>
    </source>
</evidence>
<dbReference type="Proteomes" id="UP000094444">
    <property type="component" value="Unassembled WGS sequence"/>
</dbReference>
<organism evidence="4 5">
    <name type="scientific">Diaporthe helianthi</name>
    <dbReference type="NCBI Taxonomy" id="158607"/>
    <lineage>
        <taxon>Eukaryota</taxon>
        <taxon>Fungi</taxon>
        <taxon>Dikarya</taxon>
        <taxon>Ascomycota</taxon>
        <taxon>Pezizomycotina</taxon>
        <taxon>Sordariomycetes</taxon>
        <taxon>Sordariomycetidae</taxon>
        <taxon>Diaporthales</taxon>
        <taxon>Diaporthaceae</taxon>
        <taxon>Diaporthe</taxon>
    </lineage>
</organism>
<feature type="compositionally biased region" description="Polar residues" evidence="1">
    <location>
        <begin position="56"/>
        <end position="68"/>
    </location>
</feature>
<dbReference type="InterPro" id="IPR053185">
    <property type="entry name" value="SET_domain_protein"/>
</dbReference>
<evidence type="ECO:0000313" key="5">
    <source>
        <dbReference type="Proteomes" id="UP000094444"/>
    </source>
</evidence>
<feature type="domain" description="SET" evidence="3">
    <location>
        <begin position="148"/>
        <end position="302"/>
    </location>
</feature>
<feature type="signal peptide" evidence="2">
    <location>
        <begin position="1"/>
        <end position="19"/>
    </location>
</feature>
<dbReference type="InParanoid" id="A0A2P5I1C1"/>
<evidence type="ECO:0000256" key="1">
    <source>
        <dbReference type="SAM" id="MobiDB-lite"/>
    </source>
</evidence>
<dbReference type="STRING" id="158607.A0A2P5I1C1"/>
<sequence>MIGADDVLLLMLLAVSALGKDTRLSTQHQINIGSCAVSPLLSAQVSLHDAEWQCSPSKGDNATTQYSSEAEVPQDEQDTSGGWTGPHACAEDYCVYAHPRFATGRGIALITTPESAQALANLPVFSELADATAAMPFIESANINARSPATEVRHIPGKGRGLAASHPMHRGTQVMAYTPALVLHRNLVDDLGHADQLRLLRDAVGRLPAATTRAAFWKQLGQTHAEGDDDILDIVMNNSFNLPLLRGKGLGPFIGNFPEVSMYNHDCRPNVAFHLDYGIIHRTTVTAAAGITPGEELTISYVDGFRVRAVRQERTMRNWGFRCACAQCSLPGALANASDNRLWRLYEVETSLMLTAGEAGSVKSVKKQGGGGGGKAGRDKAEYETRTLDKVALLLSIYEQEGLLDSHGSSAYRLAALSYNSFRRPEGAVKYALLALEQLVVEEGANSVVVREMVALLDDPEAHWSWGKRSS</sequence>
<keyword evidence="2" id="KW-0732">Signal</keyword>
<name>A0A2P5I1C1_DIAHE</name>
<evidence type="ECO:0000259" key="3">
    <source>
        <dbReference type="PROSITE" id="PS50280"/>
    </source>
</evidence>
<dbReference type="OrthoDB" id="1028014at2759"/>
<dbReference type="InterPro" id="IPR046341">
    <property type="entry name" value="SET_dom_sf"/>
</dbReference>
<gene>
    <name evidence="4" type="ORF">DHEL01_v205342</name>
</gene>
<dbReference type="InterPro" id="IPR001214">
    <property type="entry name" value="SET_dom"/>
</dbReference>
<dbReference type="PANTHER" id="PTHR47332:SF6">
    <property type="entry name" value="SET DOMAIN-CONTAINING PROTEIN"/>
    <property type="match status" value="1"/>
</dbReference>
<evidence type="ECO:0000313" key="4">
    <source>
        <dbReference type="EMBL" id="POS76267.1"/>
    </source>
</evidence>
<keyword evidence="5" id="KW-1185">Reference proteome</keyword>
<dbReference type="Pfam" id="PF00856">
    <property type="entry name" value="SET"/>
    <property type="match status" value="1"/>
</dbReference>
<accession>A0A2P5I1C1</accession>
<dbReference type="SMART" id="SM00317">
    <property type="entry name" value="SET"/>
    <property type="match status" value="1"/>
</dbReference>
<dbReference type="Gene3D" id="2.170.270.10">
    <property type="entry name" value="SET domain"/>
    <property type="match status" value="1"/>
</dbReference>
<comment type="caution">
    <text evidence="4">The sequence shown here is derived from an EMBL/GenBank/DDBJ whole genome shotgun (WGS) entry which is preliminary data.</text>
</comment>
<reference evidence="4" key="1">
    <citation type="submission" date="2017-09" db="EMBL/GenBank/DDBJ databases">
        <title>Polyketide synthases of a Diaporthe helianthi virulent isolate.</title>
        <authorList>
            <person name="Baroncelli R."/>
        </authorList>
    </citation>
    <scope>NUCLEOTIDE SEQUENCE [LARGE SCALE GENOMIC DNA]</scope>
    <source>
        <strain evidence="4">7/96</strain>
    </source>
</reference>
<dbReference type="CDD" id="cd20071">
    <property type="entry name" value="SET_SMYD"/>
    <property type="match status" value="1"/>
</dbReference>
<feature type="chain" id="PRO_5015152711" description="SET domain-containing protein" evidence="2">
    <location>
        <begin position="20"/>
        <end position="471"/>
    </location>
</feature>
<dbReference type="SUPFAM" id="SSF82199">
    <property type="entry name" value="SET domain"/>
    <property type="match status" value="1"/>
</dbReference>
<dbReference type="PANTHER" id="PTHR47332">
    <property type="entry name" value="SET DOMAIN-CONTAINING PROTEIN 5"/>
    <property type="match status" value="1"/>
</dbReference>
<dbReference type="PROSITE" id="PS50280">
    <property type="entry name" value="SET"/>
    <property type="match status" value="1"/>
</dbReference>
<proteinExistence type="predicted"/>
<dbReference type="AlphaFoldDB" id="A0A2P5I1C1"/>